<organism evidence="1 2">
    <name type="scientific">Caerostris extrusa</name>
    <name type="common">Bark spider</name>
    <name type="synonym">Caerostris bankana</name>
    <dbReference type="NCBI Taxonomy" id="172846"/>
    <lineage>
        <taxon>Eukaryota</taxon>
        <taxon>Metazoa</taxon>
        <taxon>Ecdysozoa</taxon>
        <taxon>Arthropoda</taxon>
        <taxon>Chelicerata</taxon>
        <taxon>Arachnida</taxon>
        <taxon>Araneae</taxon>
        <taxon>Araneomorphae</taxon>
        <taxon>Entelegynae</taxon>
        <taxon>Araneoidea</taxon>
        <taxon>Araneidae</taxon>
        <taxon>Caerostris</taxon>
    </lineage>
</organism>
<proteinExistence type="predicted"/>
<sequence length="130" mass="15383">MSHLRENLKQLDTRVSQLMNKYISQKLAAEEMRVIFCEIESQIKLCDEKIDNIEKQMTTGSSQKKQLMQQCLEDLKSVDTLITKIKNMTDKLRDQLSDQSQMDIQNKTSNLEKRLEDLRNRCLRKFRVSN</sequence>
<dbReference type="Proteomes" id="UP001054945">
    <property type="component" value="Unassembled WGS sequence"/>
</dbReference>
<dbReference type="EMBL" id="BPLR01021703">
    <property type="protein sequence ID" value="GIX92577.1"/>
    <property type="molecule type" value="Genomic_DNA"/>
</dbReference>
<gene>
    <name evidence="1" type="primary">Syne1_1</name>
    <name evidence="1" type="ORF">CEXT_265711</name>
</gene>
<evidence type="ECO:0000313" key="2">
    <source>
        <dbReference type="Proteomes" id="UP001054945"/>
    </source>
</evidence>
<dbReference type="Gene3D" id="1.20.58.60">
    <property type="match status" value="1"/>
</dbReference>
<name>A0AAV4PBQ1_CAEEX</name>
<comment type="caution">
    <text evidence="1">The sequence shown here is derived from an EMBL/GenBank/DDBJ whole genome shotgun (WGS) entry which is preliminary data.</text>
</comment>
<keyword evidence="2" id="KW-1185">Reference proteome</keyword>
<reference evidence="1 2" key="1">
    <citation type="submission" date="2021-06" db="EMBL/GenBank/DDBJ databases">
        <title>Caerostris extrusa draft genome.</title>
        <authorList>
            <person name="Kono N."/>
            <person name="Arakawa K."/>
        </authorList>
    </citation>
    <scope>NUCLEOTIDE SEQUENCE [LARGE SCALE GENOMIC DNA]</scope>
</reference>
<evidence type="ECO:0000313" key="1">
    <source>
        <dbReference type="EMBL" id="GIX92577.1"/>
    </source>
</evidence>
<protein>
    <submittedName>
        <fullName evidence="1">Nesprin-1</fullName>
    </submittedName>
</protein>
<dbReference type="AlphaFoldDB" id="A0AAV4PBQ1"/>
<accession>A0AAV4PBQ1</accession>